<organism evidence="1 2">
    <name type="scientific">Prymnesium parvum</name>
    <name type="common">Toxic golden alga</name>
    <dbReference type="NCBI Taxonomy" id="97485"/>
    <lineage>
        <taxon>Eukaryota</taxon>
        <taxon>Haptista</taxon>
        <taxon>Haptophyta</taxon>
        <taxon>Prymnesiophyceae</taxon>
        <taxon>Prymnesiales</taxon>
        <taxon>Prymnesiaceae</taxon>
        <taxon>Prymnesium</taxon>
    </lineage>
</organism>
<proteinExistence type="predicted"/>
<dbReference type="Proteomes" id="UP001515480">
    <property type="component" value="Unassembled WGS sequence"/>
</dbReference>
<dbReference type="AlphaFoldDB" id="A0AB34JJD1"/>
<sequence length="367" mass="40815">MHGTLRQLLAGAYDDGSPLSTLQGHSDLLCHIWTLVRRDWAMEAFLADLSARSSMDERDKAFAHMCSVDFPPPADRNVNMMPFMMNDLHSLPEDLRAYGAMIHECISTLSEGEEDRVGYLTVHESVVSKAESQRRPGLHTDGFVREPHDKALILKDPFWHAWGFGEVLRPGVVSGGIFMASTVSDSCLLYDVLVPNELIGPGGDVEHLRDTLAKAFPNAARPRFVNVHSSHPDRGYGRSAFPATIDYDYAAHECKKVQHPISIQKGQLFWVTDRTPHESLPLKEKQYRQYFRLVTSRISVWYEAHSTPNPLGVQPAAPIVTYNKFLGPPSSALKARASANEQADNETAEVRTPRASTIVEAVSTLAI</sequence>
<gene>
    <name evidence="1" type="ORF">AB1Y20_022428</name>
</gene>
<name>A0AB34JJD1_PRYPA</name>
<dbReference type="EMBL" id="JBGBPQ010000008">
    <property type="protein sequence ID" value="KAL1520867.1"/>
    <property type="molecule type" value="Genomic_DNA"/>
</dbReference>
<evidence type="ECO:0000313" key="2">
    <source>
        <dbReference type="Proteomes" id="UP001515480"/>
    </source>
</evidence>
<comment type="caution">
    <text evidence="1">The sequence shown here is derived from an EMBL/GenBank/DDBJ whole genome shotgun (WGS) entry which is preliminary data.</text>
</comment>
<evidence type="ECO:0000313" key="1">
    <source>
        <dbReference type="EMBL" id="KAL1520867.1"/>
    </source>
</evidence>
<accession>A0AB34JJD1</accession>
<keyword evidence="2" id="KW-1185">Reference proteome</keyword>
<protein>
    <submittedName>
        <fullName evidence="1">Uncharacterized protein</fullName>
    </submittedName>
</protein>
<reference evidence="1 2" key="1">
    <citation type="journal article" date="2024" name="Science">
        <title>Giant polyketide synthase enzymes in the biosynthesis of giant marine polyether toxins.</title>
        <authorList>
            <person name="Fallon T.R."/>
            <person name="Shende V.V."/>
            <person name="Wierzbicki I.H."/>
            <person name="Pendleton A.L."/>
            <person name="Watervoot N.F."/>
            <person name="Auber R.P."/>
            <person name="Gonzalez D.J."/>
            <person name="Wisecaver J.H."/>
            <person name="Moore B.S."/>
        </authorList>
    </citation>
    <scope>NUCLEOTIDE SEQUENCE [LARGE SCALE GENOMIC DNA]</scope>
    <source>
        <strain evidence="1 2">12B1</strain>
    </source>
</reference>